<organism evidence="1 2">
    <name type="scientific">Dendrolimus kikuchii</name>
    <dbReference type="NCBI Taxonomy" id="765133"/>
    <lineage>
        <taxon>Eukaryota</taxon>
        <taxon>Metazoa</taxon>
        <taxon>Ecdysozoa</taxon>
        <taxon>Arthropoda</taxon>
        <taxon>Hexapoda</taxon>
        <taxon>Insecta</taxon>
        <taxon>Pterygota</taxon>
        <taxon>Neoptera</taxon>
        <taxon>Endopterygota</taxon>
        <taxon>Lepidoptera</taxon>
        <taxon>Glossata</taxon>
        <taxon>Ditrysia</taxon>
        <taxon>Bombycoidea</taxon>
        <taxon>Lasiocampidae</taxon>
        <taxon>Dendrolimus</taxon>
    </lineage>
</organism>
<proteinExistence type="predicted"/>
<keyword evidence="2" id="KW-1185">Reference proteome</keyword>
<gene>
    <name evidence="1" type="ORF">K1T71_005531</name>
</gene>
<protein>
    <submittedName>
        <fullName evidence="1">Uncharacterized protein</fullName>
    </submittedName>
</protein>
<name>A0ACC1D461_9NEOP</name>
<reference evidence="1 2" key="1">
    <citation type="journal article" date="2021" name="Front. Genet.">
        <title>Chromosome-Level Genome Assembly Reveals Significant Gene Expansion in the Toll and IMD Signaling Pathways of Dendrolimus kikuchii.</title>
        <authorList>
            <person name="Zhou J."/>
            <person name="Wu P."/>
            <person name="Xiong Z."/>
            <person name="Liu N."/>
            <person name="Zhao N."/>
            <person name="Ji M."/>
            <person name="Qiu Y."/>
            <person name="Yang B."/>
        </authorList>
    </citation>
    <scope>NUCLEOTIDE SEQUENCE [LARGE SCALE GENOMIC DNA]</scope>
    <source>
        <strain evidence="1">Ann1</strain>
    </source>
</reference>
<comment type="caution">
    <text evidence="1">The sequence shown here is derived from an EMBL/GenBank/DDBJ whole genome shotgun (WGS) entry which is preliminary data.</text>
</comment>
<dbReference type="EMBL" id="CM034395">
    <property type="protein sequence ID" value="KAJ0178756.1"/>
    <property type="molecule type" value="Genomic_DNA"/>
</dbReference>
<accession>A0ACC1D461</accession>
<sequence length="441" mass="49656">MKRKLSNLDEEESRFSNLLFNKSKDLAEKLILPGNDNEQNCKTCKVAWVDEDDETFDASIIPNTKSKTLYTEKLKQKYETLIGTPNWANLNRISKDEEDEEEKILRTVGHLKKTKTIGLPNKFLEVKYMPKINSETENEGPIISRIEFHPKIAVSLVAGQAGNVSLFTIGSDFNNKLHTFKLKKWSIHFAYFTPDGSEAIIASKKSNKFCVYNLVKAEPNLIQLPQPIKRAALFEMSFDGKYIAMTDGFEEVFLMCTASRELLRVFKNNTKVVSMTFNSGCNLLYCYGVQGEVSVWDLSTFKPMSKFYDQGCVTASCITTSPCGRLLATGSGEGIVNIYESSKLTTTDPIPLKVIDNLVTKITNLKFNATSEILAAVSHDYPNAVKLVHIPSYHVFPNFPKQSSNLNNVGVVNFSPNSGYMALGNNKNFASLYRLKYYKNY</sequence>
<evidence type="ECO:0000313" key="2">
    <source>
        <dbReference type="Proteomes" id="UP000824533"/>
    </source>
</evidence>
<evidence type="ECO:0000313" key="1">
    <source>
        <dbReference type="EMBL" id="KAJ0178756.1"/>
    </source>
</evidence>
<dbReference type="Proteomes" id="UP000824533">
    <property type="component" value="Linkage Group LG09"/>
</dbReference>